<dbReference type="AlphaFoldDB" id="A0A9P6FYM5"/>
<evidence type="ECO:0000256" key="3">
    <source>
        <dbReference type="ARBA" id="ARBA00023004"/>
    </source>
</evidence>
<comment type="caution">
    <text evidence="7">The sequence shown here is derived from an EMBL/GenBank/DDBJ whole genome shotgun (WGS) entry which is preliminary data.</text>
</comment>
<dbReference type="PANTHER" id="PTHR46237:SF1">
    <property type="entry name" value="CYTOCHROME B5 REDUCTASE 4"/>
    <property type="match status" value="1"/>
</dbReference>
<evidence type="ECO:0000256" key="2">
    <source>
        <dbReference type="ARBA" id="ARBA00022723"/>
    </source>
</evidence>
<feature type="region of interest" description="Disordered" evidence="5">
    <location>
        <begin position="36"/>
        <end position="93"/>
    </location>
</feature>
<evidence type="ECO:0000256" key="4">
    <source>
        <dbReference type="RuleBase" id="RU362121"/>
    </source>
</evidence>
<evidence type="ECO:0000256" key="5">
    <source>
        <dbReference type="SAM" id="MobiDB-lite"/>
    </source>
</evidence>
<keyword evidence="1 4" id="KW-0349">Heme</keyword>
<dbReference type="GO" id="GO:0020037">
    <property type="term" value="F:heme binding"/>
    <property type="evidence" value="ECO:0007669"/>
    <property type="project" value="UniProtKB-UniRule"/>
</dbReference>
<dbReference type="InterPro" id="IPR018506">
    <property type="entry name" value="Cyt_B5_heme-BS"/>
</dbReference>
<dbReference type="PROSITE" id="PS50255">
    <property type="entry name" value="CYTOCHROME_B5_2"/>
    <property type="match status" value="1"/>
</dbReference>
<keyword evidence="8" id="KW-1185">Reference proteome</keyword>
<dbReference type="OrthoDB" id="432299at2759"/>
<proteinExistence type="inferred from homology"/>
<dbReference type="FunFam" id="3.10.120.10:FF:000001">
    <property type="entry name" value="Cytochrome b5 reductase 4"/>
    <property type="match status" value="1"/>
</dbReference>
<protein>
    <recommendedName>
        <fullName evidence="6">Cytochrome b5 heme-binding domain-containing protein</fullName>
    </recommendedName>
</protein>
<gene>
    <name evidence="7" type="ORF">BGW38_007065</name>
</gene>
<feature type="compositionally biased region" description="Acidic residues" evidence="5">
    <location>
        <begin position="74"/>
        <end position="84"/>
    </location>
</feature>
<keyword evidence="2 4" id="KW-0479">Metal-binding</keyword>
<dbReference type="InterPro" id="IPR001199">
    <property type="entry name" value="Cyt_B5-like_heme/steroid-bd"/>
</dbReference>
<feature type="domain" description="Cytochrome b5 heme-binding" evidence="6">
    <location>
        <begin position="136"/>
        <end position="212"/>
    </location>
</feature>
<evidence type="ECO:0000313" key="7">
    <source>
        <dbReference type="EMBL" id="KAF9584253.1"/>
    </source>
</evidence>
<feature type="compositionally biased region" description="Polar residues" evidence="5">
    <location>
        <begin position="36"/>
        <end position="69"/>
    </location>
</feature>
<dbReference type="GO" id="GO:0005737">
    <property type="term" value="C:cytoplasm"/>
    <property type="evidence" value="ECO:0007669"/>
    <property type="project" value="TreeGrafter"/>
</dbReference>
<evidence type="ECO:0000256" key="1">
    <source>
        <dbReference type="ARBA" id="ARBA00022617"/>
    </source>
</evidence>
<dbReference type="SUPFAM" id="SSF55856">
    <property type="entry name" value="Cytochrome b5-like heme/steroid binding domain"/>
    <property type="match status" value="1"/>
</dbReference>
<dbReference type="Gene3D" id="3.10.120.10">
    <property type="entry name" value="Cytochrome b5-like heme/steroid binding domain"/>
    <property type="match status" value="1"/>
</dbReference>
<dbReference type="GO" id="GO:0004128">
    <property type="term" value="F:cytochrome-b5 reductase activity, acting on NAD(P)H"/>
    <property type="evidence" value="ECO:0007669"/>
    <property type="project" value="TreeGrafter"/>
</dbReference>
<dbReference type="EMBL" id="JAABOA010000460">
    <property type="protein sequence ID" value="KAF9584253.1"/>
    <property type="molecule type" value="Genomic_DNA"/>
</dbReference>
<accession>A0A9P6FYM5</accession>
<name>A0A9P6FYM5_9FUNG</name>
<organism evidence="7 8">
    <name type="scientific">Lunasporangiospora selenospora</name>
    <dbReference type="NCBI Taxonomy" id="979761"/>
    <lineage>
        <taxon>Eukaryota</taxon>
        <taxon>Fungi</taxon>
        <taxon>Fungi incertae sedis</taxon>
        <taxon>Mucoromycota</taxon>
        <taxon>Mortierellomycotina</taxon>
        <taxon>Mortierellomycetes</taxon>
        <taxon>Mortierellales</taxon>
        <taxon>Mortierellaceae</taxon>
        <taxon>Lunasporangiospora</taxon>
    </lineage>
</organism>
<dbReference type="PROSITE" id="PS00191">
    <property type="entry name" value="CYTOCHROME_B5_1"/>
    <property type="match status" value="1"/>
</dbReference>
<dbReference type="InterPro" id="IPR036400">
    <property type="entry name" value="Cyt_B5-like_heme/steroid_sf"/>
</dbReference>
<dbReference type="GO" id="GO:0046872">
    <property type="term" value="F:metal ion binding"/>
    <property type="evidence" value="ECO:0007669"/>
    <property type="project" value="UniProtKB-UniRule"/>
</dbReference>
<dbReference type="PANTHER" id="PTHR46237">
    <property type="entry name" value="CYTOCHROME B5 REDUCTASE 4 FAMILY MEMBER"/>
    <property type="match status" value="1"/>
</dbReference>
<dbReference type="InterPro" id="IPR051872">
    <property type="entry name" value="Cytochrome_b5/Flavoprotein_Rdt"/>
</dbReference>
<dbReference type="Pfam" id="PF00173">
    <property type="entry name" value="Cyt-b5"/>
    <property type="match status" value="1"/>
</dbReference>
<dbReference type="Proteomes" id="UP000780801">
    <property type="component" value="Unassembled WGS sequence"/>
</dbReference>
<evidence type="ECO:0000259" key="6">
    <source>
        <dbReference type="PROSITE" id="PS50255"/>
    </source>
</evidence>
<comment type="similarity">
    <text evidence="4">Belongs to the cytochrome b5 family.</text>
</comment>
<dbReference type="SMART" id="SM01117">
    <property type="entry name" value="Cyt-b5"/>
    <property type="match status" value="1"/>
</dbReference>
<evidence type="ECO:0000313" key="8">
    <source>
        <dbReference type="Proteomes" id="UP000780801"/>
    </source>
</evidence>
<sequence length="223" mass="24338">MASIFNALREYVYPSTAPDGDESGCSTEKIVVYPAETTTSSQRSDNAATKLTPPSLSVPQTVTLSTLQPPQVADDSDSDSDMDSEEKKNKTISVPALSVPANPTIMVPTLTTTPVMTLSTADEPEVKEAYQGVPAMGRFTLSDVKEHKSIDDAWTVLNGKVYNITPYMPFHPGGEKELMRCAGRDGTRLFNLTHKWVNYEFMMKECQVGFLVSEGSTSNKLTV</sequence>
<keyword evidence="3 4" id="KW-0408">Iron</keyword>
<reference evidence="7" key="1">
    <citation type="journal article" date="2020" name="Fungal Divers.">
        <title>Resolving the Mortierellaceae phylogeny through synthesis of multi-gene phylogenetics and phylogenomics.</title>
        <authorList>
            <person name="Vandepol N."/>
            <person name="Liber J."/>
            <person name="Desiro A."/>
            <person name="Na H."/>
            <person name="Kennedy M."/>
            <person name="Barry K."/>
            <person name="Grigoriev I.V."/>
            <person name="Miller A.N."/>
            <person name="O'Donnell K."/>
            <person name="Stajich J.E."/>
            <person name="Bonito G."/>
        </authorList>
    </citation>
    <scope>NUCLEOTIDE SEQUENCE</scope>
    <source>
        <strain evidence="7">KOD1015</strain>
    </source>
</reference>